<accession>A0A432WYA5</accession>
<dbReference type="GO" id="GO:0071949">
    <property type="term" value="F:FAD binding"/>
    <property type="evidence" value="ECO:0007669"/>
    <property type="project" value="InterPro"/>
</dbReference>
<dbReference type="SUPFAM" id="SSF51905">
    <property type="entry name" value="FAD/NAD(P)-binding domain"/>
    <property type="match status" value="1"/>
</dbReference>
<keyword evidence="7" id="KW-0503">Monooxygenase</keyword>
<dbReference type="InterPro" id="IPR051205">
    <property type="entry name" value="UbiH/COQ6_monooxygenase"/>
</dbReference>
<dbReference type="Gene3D" id="3.50.50.60">
    <property type="entry name" value="FAD/NAD(P)-binding domain"/>
    <property type="match status" value="2"/>
</dbReference>
<comment type="pathway">
    <text evidence="2">Cofactor biosynthesis; ubiquinone biosynthesis.</text>
</comment>
<reference evidence="12" key="1">
    <citation type="journal article" date="2018" name="Front. Microbiol.">
        <title>Genome-Based Analysis Reveals the Taxonomy and Diversity of the Family Idiomarinaceae.</title>
        <authorList>
            <person name="Liu Y."/>
            <person name="Lai Q."/>
            <person name="Shao Z."/>
        </authorList>
    </citation>
    <scope>NUCLEOTIDE SEQUENCE [LARGE SCALE GENOMIC DNA]</scope>
    <source>
        <strain evidence="12">AIS</strain>
    </source>
</reference>
<dbReference type="GO" id="GO:0008682">
    <property type="term" value="F:3-demethoxyubiquinol 3-hydroxylase activity"/>
    <property type="evidence" value="ECO:0007669"/>
    <property type="project" value="TreeGrafter"/>
</dbReference>
<dbReference type="AlphaFoldDB" id="A0A432WYA5"/>
<dbReference type="UniPathway" id="UPA00232"/>
<evidence type="ECO:0000256" key="7">
    <source>
        <dbReference type="ARBA" id="ARBA00023033"/>
    </source>
</evidence>
<dbReference type="PRINTS" id="PR00420">
    <property type="entry name" value="RNGMNOXGNASE"/>
</dbReference>
<evidence type="ECO:0000256" key="6">
    <source>
        <dbReference type="ARBA" id="ARBA00023002"/>
    </source>
</evidence>
<keyword evidence="5" id="KW-0274">FAD</keyword>
<keyword evidence="12" id="KW-1185">Reference proteome</keyword>
<protein>
    <recommendedName>
        <fullName evidence="10">FAD-binding domain-containing protein</fullName>
    </recommendedName>
</protein>
<dbReference type="Pfam" id="PF01494">
    <property type="entry name" value="FAD_binding_3"/>
    <property type="match status" value="1"/>
</dbReference>
<evidence type="ECO:0000313" key="12">
    <source>
        <dbReference type="Proteomes" id="UP000286934"/>
    </source>
</evidence>
<evidence type="ECO:0000256" key="2">
    <source>
        <dbReference type="ARBA" id="ARBA00004749"/>
    </source>
</evidence>
<proteinExistence type="inferred from homology"/>
<comment type="similarity">
    <text evidence="3">Belongs to the UbiH/COQ6 family.</text>
</comment>
<feature type="transmembrane region" description="Helical" evidence="9">
    <location>
        <begin position="14"/>
        <end position="33"/>
    </location>
</feature>
<sequence length="412" mass="44470">MVNDHVVEQSESPLPWVVVGGGMVGAAMALAIAESGRKVVILEPYPETEFDGKSAYDLRISAITADNIALLEALGVWQQVASLRVQEFTQLAVRETGGEWLQFGSEKALPLGYMVENKALQWVLTERLKAHALVDYRTDGFAKIVGSHSLTGNAGTGVNSAAGHGKCSVMTASGEMIPYQFLIGADGVNSRVRHAAGIGTAGASYQERCLLATVNVAQEIPAATWQTFSGREVHALLPLANQQACLIVYADTAEINSWAKNTVELELFKRFGAEIGPFSLQQSASFPLKHQHALRYYAPLFNTLVVGDAAHGVHPLAGQGVNLGLRDVAALRALLQQLTDENKAFTAKLQRVLKQRQVENILMGQGLDSIARIFRSEHPFLSVARRSAFSILARTEKLRSIAGRFAGGPLSK</sequence>
<dbReference type="NCBIfam" id="TIGR01988">
    <property type="entry name" value="Ubi-OHases"/>
    <property type="match status" value="1"/>
</dbReference>
<dbReference type="PANTHER" id="PTHR43876:SF10">
    <property type="entry name" value="3-DEMETHOXYUBIQUINOL 3-HYDROXYLASE"/>
    <property type="match status" value="1"/>
</dbReference>
<dbReference type="RefSeq" id="WP_126805929.1">
    <property type="nucleotide sequence ID" value="NZ_PIPP01000001.1"/>
</dbReference>
<comment type="cofactor">
    <cofactor evidence="1">
        <name>FAD</name>
        <dbReference type="ChEBI" id="CHEBI:57692"/>
    </cofactor>
</comment>
<keyword evidence="9" id="KW-1133">Transmembrane helix</keyword>
<feature type="coiled-coil region" evidence="8">
    <location>
        <begin position="328"/>
        <end position="355"/>
    </location>
</feature>
<dbReference type="InterPro" id="IPR018168">
    <property type="entry name" value="Ubi_Hdrlase_CS"/>
</dbReference>
<comment type="caution">
    <text evidence="11">The sequence shown here is derived from an EMBL/GenBank/DDBJ whole genome shotgun (WGS) entry which is preliminary data.</text>
</comment>
<dbReference type="InterPro" id="IPR010971">
    <property type="entry name" value="UbiH/COQ6"/>
</dbReference>
<evidence type="ECO:0000259" key="10">
    <source>
        <dbReference type="Pfam" id="PF01494"/>
    </source>
</evidence>
<evidence type="ECO:0000256" key="1">
    <source>
        <dbReference type="ARBA" id="ARBA00001974"/>
    </source>
</evidence>
<dbReference type="PROSITE" id="PS01304">
    <property type="entry name" value="UBIH"/>
    <property type="match status" value="1"/>
</dbReference>
<keyword evidence="9" id="KW-0812">Transmembrane</keyword>
<gene>
    <name evidence="11" type="ORF">CWE13_03475</name>
</gene>
<keyword evidence="4" id="KW-0285">Flavoprotein</keyword>
<dbReference type="EMBL" id="PIPP01000001">
    <property type="protein sequence ID" value="RUO38711.1"/>
    <property type="molecule type" value="Genomic_DNA"/>
</dbReference>
<dbReference type="Proteomes" id="UP000286934">
    <property type="component" value="Unassembled WGS sequence"/>
</dbReference>
<keyword evidence="8" id="KW-0175">Coiled coil</keyword>
<evidence type="ECO:0000256" key="5">
    <source>
        <dbReference type="ARBA" id="ARBA00022827"/>
    </source>
</evidence>
<dbReference type="InterPro" id="IPR002938">
    <property type="entry name" value="FAD-bd"/>
</dbReference>
<keyword evidence="9" id="KW-0472">Membrane</keyword>
<evidence type="ECO:0000256" key="3">
    <source>
        <dbReference type="ARBA" id="ARBA00005349"/>
    </source>
</evidence>
<dbReference type="PANTHER" id="PTHR43876">
    <property type="entry name" value="UBIQUINONE BIOSYNTHESIS MONOOXYGENASE COQ6, MITOCHONDRIAL"/>
    <property type="match status" value="1"/>
</dbReference>
<name>A0A432WYA5_9GAMM</name>
<dbReference type="OrthoDB" id="9769565at2"/>
<evidence type="ECO:0000256" key="4">
    <source>
        <dbReference type="ARBA" id="ARBA00022630"/>
    </source>
</evidence>
<organism evidence="11 12">
    <name type="scientific">Aliidiomarina shirensis</name>
    <dbReference type="NCBI Taxonomy" id="1048642"/>
    <lineage>
        <taxon>Bacteria</taxon>
        <taxon>Pseudomonadati</taxon>
        <taxon>Pseudomonadota</taxon>
        <taxon>Gammaproteobacteria</taxon>
        <taxon>Alteromonadales</taxon>
        <taxon>Idiomarinaceae</taxon>
        <taxon>Aliidiomarina</taxon>
    </lineage>
</organism>
<evidence type="ECO:0000313" key="11">
    <source>
        <dbReference type="EMBL" id="RUO38711.1"/>
    </source>
</evidence>
<dbReference type="GO" id="GO:0006744">
    <property type="term" value="P:ubiquinone biosynthetic process"/>
    <property type="evidence" value="ECO:0007669"/>
    <property type="project" value="UniProtKB-UniPathway"/>
</dbReference>
<keyword evidence="6" id="KW-0560">Oxidoreductase</keyword>
<feature type="domain" description="FAD-binding" evidence="10">
    <location>
        <begin position="17"/>
        <end position="337"/>
    </location>
</feature>
<evidence type="ECO:0000256" key="8">
    <source>
        <dbReference type="SAM" id="Coils"/>
    </source>
</evidence>
<evidence type="ECO:0000256" key="9">
    <source>
        <dbReference type="SAM" id="Phobius"/>
    </source>
</evidence>
<dbReference type="InterPro" id="IPR036188">
    <property type="entry name" value="FAD/NAD-bd_sf"/>
</dbReference>